<evidence type="ECO:0000313" key="5">
    <source>
        <dbReference type="Proteomes" id="UP001142393"/>
    </source>
</evidence>
<feature type="region of interest" description="Disordered" evidence="2">
    <location>
        <begin position="1"/>
        <end position="21"/>
    </location>
</feature>
<dbReference type="PROSITE" id="PS51165">
    <property type="entry name" value="THUMP"/>
    <property type="match status" value="1"/>
</dbReference>
<dbReference type="InterPro" id="IPR040183">
    <property type="entry name" value="THUMPD1-like"/>
</dbReference>
<dbReference type="EMBL" id="JANVFU010000019">
    <property type="protein sequence ID" value="KAJ3739245.1"/>
    <property type="molecule type" value="Genomic_DNA"/>
</dbReference>
<dbReference type="PANTHER" id="PTHR13452">
    <property type="entry name" value="THUMP DOMAIN CONTAINING PROTEIN 1-RELATED"/>
    <property type="match status" value="1"/>
</dbReference>
<dbReference type="SMART" id="SM00981">
    <property type="entry name" value="THUMP"/>
    <property type="match status" value="1"/>
</dbReference>
<dbReference type="GO" id="GO:0006400">
    <property type="term" value="P:tRNA modification"/>
    <property type="evidence" value="ECO:0007669"/>
    <property type="project" value="InterPro"/>
</dbReference>
<dbReference type="GO" id="GO:0003723">
    <property type="term" value="F:RNA binding"/>
    <property type="evidence" value="ECO:0007669"/>
    <property type="project" value="UniProtKB-UniRule"/>
</dbReference>
<name>A0A9W8NR88_9AGAR</name>
<accession>A0A9W8NR88</accession>
<dbReference type="InterPro" id="IPR004114">
    <property type="entry name" value="THUMP_dom"/>
</dbReference>
<protein>
    <recommendedName>
        <fullName evidence="3">THUMP domain-containing protein</fullName>
    </recommendedName>
</protein>
<organism evidence="4 5">
    <name type="scientific">Lentinula detonsa</name>
    <dbReference type="NCBI Taxonomy" id="2804962"/>
    <lineage>
        <taxon>Eukaryota</taxon>
        <taxon>Fungi</taxon>
        <taxon>Dikarya</taxon>
        <taxon>Basidiomycota</taxon>
        <taxon>Agaricomycotina</taxon>
        <taxon>Agaricomycetes</taxon>
        <taxon>Agaricomycetidae</taxon>
        <taxon>Agaricales</taxon>
        <taxon>Marasmiineae</taxon>
        <taxon>Omphalotaceae</taxon>
        <taxon>Lentinula</taxon>
    </lineage>
</organism>
<dbReference type="AlphaFoldDB" id="A0A9W8NR88"/>
<dbReference type="FunFam" id="3.30.2300.10:FF:000001">
    <property type="entry name" value="THUMP domain-containing protein 1"/>
    <property type="match status" value="1"/>
</dbReference>
<gene>
    <name evidence="4" type="ORF">DFH05DRAFT_1453999</name>
</gene>
<dbReference type="Pfam" id="PF02926">
    <property type="entry name" value="THUMP"/>
    <property type="match status" value="1"/>
</dbReference>
<reference evidence="4 5" key="1">
    <citation type="journal article" date="2023" name="Proc. Natl. Acad. Sci. U.S.A.">
        <title>A global phylogenomic analysis of the shiitake genus Lentinula.</title>
        <authorList>
            <person name="Sierra-Patev S."/>
            <person name="Min B."/>
            <person name="Naranjo-Ortiz M."/>
            <person name="Looney B."/>
            <person name="Konkel Z."/>
            <person name="Slot J.C."/>
            <person name="Sakamoto Y."/>
            <person name="Steenwyk J.L."/>
            <person name="Rokas A."/>
            <person name="Carro J."/>
            <person name="Camarero S."/>
            <person name="Ferreira P."/>
            <person name="Molpeceres G."/>
            <person name="Ruiz-Duenas F.J."/>
            <person name="Serrano A."/>
            <person name="Henrissat B."/>
            <person name="Drula E."/>
            <person name="Hughes K.W."/>
            <person name="Mata J.L."/>
            <person name="Ishikawa N.K."/>
            <person name="Vargas-Isla R."/>
            <person name="Ushijima S."/>
            <person name="Smith C.A."/>
            <person name="Donoghue J."/>
            <person name="Ahrendt S."/>
            <person name="Andreopoulos W."/>
            <person name="He G."/>
            <person name="LaButti K."/>
            <person name="Lipzen A."/>
            <person name="Ng V."/>
            <person name="Riley R."/>
            <person name="Sandor L."/>
            <person name="Barry K."/>
            <person name="Martinez A.T."/>
            <person name="Xiao Y."/>
            <person name="Gibbons J.G."/>
            <person name="Terashima K."/>
            <person name="Grigoriev I.V."/>
            <person name="Hibbett D."/>
        </authorList>
    </citation>
    <scope>NUCLEOTIDE SEQUENCE [LARGE SCALE GENOMIC DNA]</scope>
    <source>
        <strain evidence="4 5">TFB7810</strain>
    </source>
</reference>
<dbReference type="CDD" id="cd11717">
    <property type="entry name" value="THUMP_THUMPD1_like"/>
    <property type="match status" value="1"/>
</dbReference>
<evidence type="ECO:0000256" key="1">
    <source>
        <dbReference type="PROSITE-ProRule" id="PRU00529"/>
    </source>
</evidence>
<dbReference type="PANTHER" id="PTHR13452:SF10">
    <property type="entry name" value="THUMP DOMAIN-CONTAINING PROTEIN 1"/>
    <property type="match status" value="1"/>
</dbReference>
<keyword evidence="1" id="KW-0694">RNA-binding</keyword>
<comment type="caution">
    <text evidence="4">The sequence shown here is derived from an EMBL/GenBank/DDBJ whole genome shotgun (WGS) entry which is preliminary data.</text>
</comment>
<dbReference type="SUPFAM" id="SSF143437">
    <property type="entry name" value="THUMP domain-like"/>
    <property type="match status" value="1"/>
</dbReference>
<dbReference type="Proteomes" id="UP001142393">
    <property type="component" value="Unassembled WGS sequence"/>
</dbReference>
<sequence length="279" mass="31666">MAESKQKSQSSEKKRKRNYLSAKDGISRRKFVEGPGIWVSCVKGKEKQTVGELYDLFESIAADIWPIDNPQSPETKSEIDKSREQTELSIEEQIKAEVTAFKRPKSEQRLTSCHTNTPCVVFMSCKPPLDPVHLVETHIRSVKLTGTTRTRYTHRFVPVSATCYTDLSDIQTLCKSLLERHFAHDDGSSTHTYKIELRIRNHDTLTRSAVIEAIAECVPETYKVNLTHPALFVLVEIFKSVCGMSISTDYYTLRKYNVMELANDFAQDGNAEGSRIPQT</sequence>
<proteinExistence type="predicted"/>
<evidence type="ECO:0000313" key="4">
    <source>
        <dbReference type="EMBL" id="KAJ3739245.1"/>
    </source>
</evidence>
<feature type="compositionally biased region" description="Basic and acidic residues" evidence="2">
    <location>
        <begin position="1"/>
        <end position="12"/>
    </location>
</feature>
<feature type="domain" description="THUMP" evidence="3">
    <location>
        <begin position="141"/>
        <end position="248"/>
    </location>
</feature>
<evidence type="ECO:0000259" key="3">
    <source>
        <dbReference type="PROSITE" id="PS51165"/>
    </source>
</evidence>
<keyword evidence="5" id="KW-1185">Reference proteome</keyword>
<dbReference type="Gene3D" id="3.30.2300.10">
    <property type="entry name" value="THUMP superfamily"/>
    <property type="match status" value="1"/>
</dbReference>
<evidence type="ECO:0000256" key="2">
    <source>
        <dbReference type="SAM" id="MobiDB-lite"/>
    </source>
</evidence>